<keyword evidence="2" id="KW-0732">Signal</keyword>
<evidence type="ECO:0000256" key="1">
    <source>
        <dbReference type="SAM" id="MobiDB-lite"/>
    </source>
</evidence>
<evidence type="ECO:0000256" key="2">
    <source>
        <dbReference type="SAM" id="SignalP"/>
    </source>
</evidence>
<feature type="region of interest" description="Disordered" evidence="1">
    <location>
        <begin position="53"/>
        <end position="76"/>
    </location>
</feature>
<accession>A0A2V4BV60</accession>
<dbReference type="RefSeq" id="WP_110304682.1">
    <property type="nucleotide sequence ID" value="NZ_QJHK01000001.1"/>
</dbReference>
<gene>
    <name evidence="3" type="ORF">DMB65_00290</name>
</gene>
<protein>
    <submittedName>
        <fullName evidence="3">Uncharacterized protein</fullName>
    </submittedName>
</protein>
<sequence length="76" mass="8512">MKNFKIAIFTTAFILCCLTNVKAQDCKNVKEKIAKSNPTSELKLISETQSQAAASLDRRRLKTKHDTAKNSISNVR</sequence>
<name>A0A2V4BV60_9FLAO</name>
<dbReference type="AlphaFoldDB" id="A0A2V4BV60"/>
<dbReference type="EMBL" id="QJHK01000001">
    <property type="protein sequence ID" value="PXY42502.1"/>
    <property type="molecule type" value="Genomic_DNA"/>
</dbReference>
<feature type="chain" id="PRO_5015843626" evidence="2">
    <location>
        <begin position="24"/>
        <end position="76"/>
    </location>
</feature>
<evidence type="ECO:0000313" key="3">
    <source>
        <dbReference type="EMBL" id="PXY42502.1"/>
    </source>
</evidence>
<feature type="signal peptide" evidence="2">
    <location>
        <begin position="1"/>
        <end position="23"/>
    </location>
</feature>
<comment type="caution">
    <text evidence="3">The sequence shown here is derived from an EMBL/GenBank/DDBJ whole genome shotgun (WGS) entry which is preliminary data.</text>
</comment>
<evidence type="ECO:0000313" key="4">
    <source>
        <dbReference type="Proteomes" id="UP000247903"/>
    </source>
</evidence>
<reference evidence="3 4" key="1">
    <citation type="submission" date="2018-05" db="EMBL/GenBank/DDBJ databases">
        <title>Flavobacterium sp. strain IMCC34759, incomplete genome.</title>
        <authorList>
            <person name="Joung Y."/>
            <person name="Cho J."/>
        </authorList>
    </citation>
    <scope>NUCLEOTIDE SEQUENCE [LARGE SCALE GENOMIC DNA]</scope>
    <source>
        <strain evidence="3 4">IMCC34759</strain>
    </source>
</reference>
<organism evidence="3 4">
    <name type="scientific">Flavobacterium cheongpyeongense</name>
    <dbReference type="NCBI Taxonomy" id="2212651"/>
    <lineage>
        <taxon>Bacteria</taxon>
        <taxon>Pseudomonadati</taxon>
        <taxon>Bacteroidota</taxon>
        <taxon>Flavobacteriia</taxon>
        <taxon>Flavobacteriales</taxon>
        <taxon>Flavobacteriaceae</taxon>
        <taxon>Flavobacterium</taxon>
    </lineage>
</organism>
<dbReference type="Proteomes" id="UP000247903">
    <property type="component" value="Unassembled WGS sequence"/>
</dbReference>
<keyword evidence="4" id="KW-1185">Reference proteome</keyword>
<proteinExistence type="predicted"/>
<dbReference type="OrthoDB" id="1368819at2"/>